<dbReference type="RefSeq" id="WP_013736799.1">
    <property type="nucleotide sequence ID" value="NC_015435.1"/>
</dbReference>
<dbReference type="Proteomes" id="UP000007812">
    <property type="component" value="Chromosome"/>
</dbReference>
<organism evidence="1 2">
    <name type="scientific">Metallosphaera cuprina (strain Ar-4)</name>
    <dbReference type="NCBI Taxonomy" id="1006006"/>
    <lineage>
        <taxon>Archaea</taxon>
        <taxon>Thermoproteota</taxon>
        <taxon>Thermoprotei</taxon>
        <taxon>Sulfolobales</taxon>
        <taxon>Sulfolobaceae</taxon>
        <taxon>Metallosphaera</taxon>
    </lineage>
</organism>
<evidence type="ECO:0000313" key="1">
    <source>
        <dbReference type="EMBL" id="AEB94299.1"/>
    </source>
</evidence>
<dbReference type="GeneID" id="10492385"/>
<dbReference type="HOGENOM" id="CLU_1253637_0_0_2"/>
<dbReference type="EMBL" id="CP002656">
    <property type="protein sequence ID" value="AEB94299.1"/>
    <property type="molecule type" value="Genomic_DNA"/>
</dbReference>
<dbReference type="OrthoDB" id="34513at2157"/>
<reference evidence="1 2" key="1">
    <citation type="journal article" date="2011" name="J. Bacteriol.">
        <title>Complete genome sequence of Metallosphaera cuprina, a metal sulfide-oxidizing archaeon from a hot spring.</title>
        <authorList>
            <person name="Liu L.J."/>
            <person name="You X.Y."/>
            <person name="Zheng H."/>
            <person name="Wang S."/>
            <person name="Jiang C.Y."/>
            <person name="Liu S.J."/>
        </authorList>
    </citation>
    <scope>NUCLEOTIDE SEQUENCE [LARGE SCALE GENOMIC DNA]</scope>
    <source>
        <strain evidence="1 2">Ar-4</strain>
    </source>
</reference>
<accession>F4FYR0</accession>
<proteinExistence type="predicted"/>
<sequence length="209" mass="23947">MRLSLGYSDESDLKPLLPLLEGKINRDIYIEPIKIKENEIKFQFHSFDIVYMSLPLINHLPGVRFISNGAKVTERIGIRGKCEKQVCVNDFNSTEYFFMRIFDSKRQVNKGENCECKVEFENIDEDLTALWKEKCGDLPIVLKLIAANMDDSQISRVKVAIRESASLMIDSNLSQFSKELGLKGRESVNCFISKCKEVGLCSNNKYFIL</sequence>
<dbReference type="PATRIC" id="fig|1006006.8.peg.191"/>
<gene>
    <name evidence="1" type="ordered locus">Mcup_0190</name>
</gene>
<protein>
    <submittedName>
        <fullName evidence="1">Uncharacterized protein</fullName>
    </submittedName>
</protein>
<keyword evidence="2" id="KW-1185">Reference proteome</keyword>
<dbReference type="KEGG" id="mcn:Mcup_0190"/>
<name>F4FYR0_METCR</name>
<evidence type="ECO:0000313" key="2">
    <source>
        <dbReference type="Proteomes" id="UP000007812"/>
    </source>
</evidence>
<dbReference type="AlphaFoldDB" id="F4FYR0"/>
<dbReference type="eggNOG" id="arCOG05985">
    <property type="taxonomic scope" value="Archaea"/>
</dbReference>